<evidence type="ECO:0000313" key="2">
    <source>
        <dbReference type="Proteomes" id="UP000051638"/>
    </source>
</evidence>
<organism evidence="1 2">
    <name type="scientific">Loigolactobacillus rennini DSM 20253</name>
    <dbReference type="NCBI Taxonomy" id="1423796"/>
    <lineage>
        <taxon>Bacteria</taxon>
        <taxon>Bacillati</taxon>
        <taxon>Bacillota</taxon>
        <taxon>Bacilli</taxon>
        <taxon>Lactobacillales</taxon>
        <taxon>Lactobacillaceae</taxon>
        <taxon>Loigolactobacillus</taxon>
    </lineage>
</organism>
<dbReference type="AlphaFoldDB" id="A0A0R2CPC1"/>
<name>A0A0R2CPC1_9LACO</name>
<dbReference type="EMBL" id="AYYI01000096">
    <property type="protein sequence ID" value="KRM93367.1"/>
    <property type="molecule type" value="Genomic_DNA"/>
</dbReference>
<accession>A0A0R2CPC1</accession>
<reference evidence="1 2" key="1">
    <citation type="journal article" date="2015" name="Genome Announc.">
        <title>Expanding the biotechnology potential of lactobacilli through comparative genomics of 213 strains and associated genera.</title>
        <authorList>
            <person name="Sun Z."/>
            <person name="Harris H.M."/>
            <person name="McCann A."/>
            <person name="Guo C."/>
            <person name="Argimon S."/>
            <person name="Zhang W."/>
            <person name="Yang X."/>
            <person name="Jeffery I.B."/>
            <person name="Cooney J.C."/>
            <person name="Kagawa T.F."/>
            <person name="Liu W."/>
            <person name="Song Y."/>
            <person name="Salvetti E."/>
            <person name="Wrobel A."/>
            <person name="Rasinkangas P."/>
            <person name="Parkhill J."/>
            <person name="Rea M.C."/>
            <person name="O'Sullivan O."/>
            <person name="Ritari J."/>
            <person name="Douillard F.P."/>
            <person name="Paul Ross R."/>
            <person name="Yang R."/>
            <person name="Briner A.E."/>
            <person name="Felis G.E."/>
            <person name="de Vos W.M."/>
            <person name="Barrangou R."/>
            <person name="Klaenhammer T.R."/>
            <person name="Caufield P.W."/>
            <person name="Cui Y."/>
            <person name="Zhang H."/>
            <person name="O'Toole P.W."/>
        </authorList>
    </citation>
    <scope>NUCLEOTIDE SEQUENCE [LARGE SCALE GENOMIC DNA]</scope>
    <source>
        <strain evidence="1 2">DSM 20253</strain>
    </source>
</reference>
<evidence type="ECO:0000313" key="1">
    <source>
        <dbReference type="EMBL" id="KRM93367.1"/>
    </source>
</evidence>
<gene>
    <name evidence="1" type="ORF">FC24_GL000454</name>
</gene>
<dbReference type="PATRIC" id="fig|1423796.3.peg.466"/>
<keyword evidence="2" id="KW-1185">Reference proteome</keyword>
<sequence length="80" mass="9029">MQQKEAAESRRKATEAAAAVEKMKLQQYHEQTIDTETGEIVAAEPSLIETTLKISGTKEQLVALKKYMDETGIEYERLEV</sequence>
<protein>
    <submittedName>
        <fullName evidence="1">Uncharacterized protein</fullName>
    </submittedName>
</protein>
<proteinExistence type="predicted"/>
<dbReference type="Proteomes" id="UP000051638">
    <property type="component" value="Unassembled WGS sequence"/>
</dbReference>
<comment type="caution">
    <text evidence="1">The sequence shown here is derived from an EMBL/GenBank/DDBJ whole genome shotgun (WGS) entry which is preliminary data.</text>
</comment>
<dbReference type="STRING" id="1423796.FC24_GL000454"/>